<feature type="compositionally biased region" description="Basic and acidic residues" evidence="22">
    <location>
        <begin position="43"/>
        <end position="52"/>
    </location>
</feature>
<keyword evidence="14" id="KW-0325">Glycoprotein</keyword>
<keyword evidence="24" id="KW-1185">Reference proteome</keyword>
<reference evidence="23 24" key="1">
    <citation type="submission" date="2020-04" db="EMBL/GenBank/DDBJ databases">
        <authorList>
            <person name="Alioto T."/>
            <person name="Alioto T."/>
            <person name="Gomez Garrido J."/>
        </authorList>
    </citation>
    <scope>NUCLEOTIDE SEQUENCE [LARGE SCALE GENOMIC DNA]</scope>
</reference>
<comment type="subcellular location">
    <subcellularLocation>
        <location evidence="1">Golgi apparatus</location>
        <location evidence="1">Golgi stack membrane</location>
        <topology evidence="1">Single-pass type II membrane protein</topology>
    </subcellularLocation>
    <subcellularLocation>
        <location evidence="2">Secreted</location>
    </subcellularLocation>
</comment>
<evidence type="ECO:0000256" key="6">
    <source>
        <dbReference type="ARBA" id="ARBA00022676"/>
    </source>
</evidence>
<dbReference type="AlphaFoldDB" id="A0A8S1C7T9"/>
<keyword evidence="5" id="KW-0964">Secreted</keyword>
<sequence length="418" mass="47847">MYLLWRQYWLHSERQKTNHVSIPTPPAYPYDVQYLDLVVQHGQEDSAEESKTKHLNGSTSQHSKKMPRFRSKTNQKCRPDIEDCEGAMIAKSKIIPSGVVAHKSQLVVQLRRVLLDEGSIFAKDKNVYGVKYTGSKGTMKKTPPREIVCNLKKSAALRMLKRKDEPFKTLGLDDLFPGKPVFNKQREKKQPFRSCAVIASAGSLVDSQLGNFIDSHDVVVRFNHAPTEGFEGDVGAKTSVRIVNSQVISKPEFDFLNNPIYDNITMVAWDPCNYTSSLIQWYERPDFDLFTNYWTRRQKRPNDDFYILDPRSAWPIWNFIQGNTPARLRRNPPSSGFLGLILMLPMCNHVDMIEYVPSIRQTKRCHYYDTLEDNGCTFGAWHPLAAEKLLALSMSSSDDNEIFGRGILRIQGYPSLNC</sequence>
<feature type="region of interest" description="Disordered" evidence="22">
    <location>
        <begin position="43"/>
        <end position="76"/>
    </location>
</feature>
<gene>
    <name evidence="23" type="ORF">CLODIP_2_CD06143</name>
</gene>
<evidence type="ECO:0000256" key="14">
    <source>
        <dbReference type="ARBA" id="ARBA00023180"/>
    </source>
</evidence>
<proteinExistence type="inferred from homology"/>
<evidence type="ECO:0000256" key="2">
    <source>
        <dbReference type="ARBA" id="ARBA00004613"/>
    </source>
</evidence>
<evidence type="ECO:0000256" key="9">
    <source>
        <dbReference type="ARBA" id="ARBA00022968"/>
    </source>
</evidence>
<evidence type="ECO:0000256" key="18">
    <source>
        <dbReference type="ARBA" id="ARBA00076526"/>
    </source>
</evidence>
<dbReference type="EMBL" id="CADEPI010000020">
    <property type="protein sequence ID" value="CAB3365282.1"/>
    <property type="molecule type" value="Genomic_DNA"/>
</dbReference>
<evidence type="ECO:0000256" key="5">
    <source>
        <dbReference type="ARBA" id="ARBA00022525"/>
    </source>
</evidence>
<keyword evidence="9" id="KW-0735">Signal-anchor</keyword>
<accession>A0A8S1C7T9</accession>
<evidence type="ECO:0000256" key="13">
    <source>
        <dbReference type="ARBA" id="ARBA00023157"/>
    </source>
</evidence>
<keyword evidence="10" id="KW-1133">Transmembrane helix</keyword>
<evidence type="ECO:0000256" key="12">
    <source>
        <dbReference type="ARBA" id="ARBA00023136"/>
    </source>
</evidence>
<evidence type="ECO:0000256" key="22">
    <source>
        <dbReference type="SAM" id="MobiDB-lite"/>
    </source>
</evidence>
<keyword evidence="13" id="KW-1015">Disulfide bond</keyword>
<dbReference type="GO" id="GO:0032580">
    <property type="term" value="C:Golgi cisterna membrane"/>
    <property type="evidence" value="ECO:0007669"/>
    <property type="project" value="UniProtKB-SubCell"/>
</dbReference>
<dbReference type="PANTHER" id="PTHR46059:SF1">
    <property type="entry name" value="BETA-GALACTOSIDE ALPHA-2,6-SIALYLTRANSFERASE"/>
    <property type="match status" value="1"/>
</dbReference>
<name>A0A8S1C7T9_9INSE</name>
<evidence type="ECO:0000313" key="23">
    <source>
        <dbReference type="EMBL" id="CAB3365282.1"/>
    </source>
</evidence>
<evidence type="ECO:0000256" key="7">
    <source>
        <dbReference type="ARBA" id="ARBA00022679"/>
    </source>
</evidence>
<evidence type="ECO:0000256" key="4">
    <source>
        <dbReference type="ARBA" id="ARBA00006003"/>
    </source>
</evidence>
<dbReference type="GO" id="GO:0097503">
    <property type="term" value="P:sialylation"/>
    <property type="evidence" value="ECO:0007669"/>
    <property type="project" value="TreeGrafter"/>
</dbReference>
<comment type="catalytic activity">
    <reaction evidence="15">
        <text>a beta-D-galactoside + CMP-N-acetyl-beta-neuraminate = an N-acetyl-alpha-neuraminyl-(2-&gt;6)-beta-D-galactosyl derivative + CMP + H(+)</text>
        <dbReference type="Rhea" id="RHEA:52104"/>
        <dbReference type="ChEBI" id="CHEBI:15378"/>
        <dbReference type="ChEBI" id="CHEBI:28034"/>
        <dbReference type="ChEBI" id="CHEBI:57812"/>
        <dbReference type="ChEBI" id="CHEBI:60377"/>
        <dbReference type="ChEBI" id="CHEBI:136398"/>
        <dbReference type="EC" id="2.4.3.1"/>
    </reaction>
</comment>
<dbReference type="FunFam" id="3.90.1480.20:FF:000012">
    <property type="entry name" value="ST6 beta-galactoside alpha-2,6-sialyltransferase 1"/>
    <property type="match status" value="1"/>
</dbReference>
<dbReference type="CDD" id="cd23968">
    <property type="entry name" value="GT29_ST6GAL1_2"/>
    <property type="match status" value="1"/>
</dbReference>
<dbReference type="Pfam" id="PF00777">
    <property type="entry name" value="Glyco_transf_29"/>
    <property type="match status" value="1"/>
</dbReference>
<evidence type="ECO:0000256" key="21">
    <source>
        <dbReference type="PIRSR" id="PIRSR005557-2"/>
    </source>
</evidence>
<protein>
    <recommendedName>
        <fullName evidence="17">Beta-galactoside alpha-2,6-sialyltransferase 1</fullName>
        <ecNumber evidence="16">2.4.3.1</ecNumber>
    </recommendedName>
    <alternativeName>
        <fullName evidence="20">CMP-N-acetylneuraminate-beta-galactosamide-alpha-2,6-sialyltransferase 1</fullName>
    </alternativeName>
    <alternativeName>
        <fullName evidence="19">ST6Gal I</fullName>
    </alternativeName>
    <alternativeName>
        <fullName evidence="18">Sialyltransferase 1</fullName>
    </alternativeName>
</protein>
<keyword evidence="6" id="KW-0328">Glycosyltransferase</keyword>
<evidence type="ECO:0000256" key="10">
    <source>
        <dbReference type="ARBA" id="ARBA00022989"/>
    </source>
</evidence>
<dbReference type="OrthoDB" id="10264956at2759"/>
<dbReference type="InterPro" id="IPR001675">
    <property type="entry name" value="Glyco_trans_29"/>
</dbReference>
<comment type="pathway">
    <text evidence="3">Protein modification; protein glycosylation.</text>
</comment>
<feature type="disulfide bond" evidence="21">
    <location>
        <begin position="195"/>
        <end position="347"/>
    </location>
</feature>
<keyword evidence="7" id="KW-0808">Transferase</keyword>
<keyword evidence="8" id="KW-0812">Transmembrane</keyword>
<evidence type="ECO:0000256" key="11">
    <source>
        <dbReference type="ARBA" id="ARBA00023034"/>
    </source>
</evidence>
<feature type="compositionally biased region" description="Basic residues" evidence="22">
    <location>
        <begin position="62"/>
        <end position="75"/>
    </location>
</feature>
<evidence type="ECO:0000313" key="24">
    <source>
        <dbReference type="Proteomes" id="UP000494165"/>
    </source>
</evidence>
<comment type="caution">
    <text evidence="23">The sequence shown here is derived from an EMBL/GenBank/DDBJ whole genome shotgun (WGS) entry which is preliminary data.</text>
</comment>
<evidence type="ECO:0000256" key="3">
    <source>
        <dbReference type="ARBA" id="ARBA00004922"/>
    </source>
</evidence>
<evidence type="ECO:0000256" key="16">
    <source>
        <dbReference type="ARBA" id="ARBA00034329"/>
    </source>
</evidence>
<dbReference type="InterPro" id="IPR038578">
    <property type="entry name" value="GT29-like_sf"/>
</dbReference>
<dbReference type="Proteomes" id="UP000494165">
    <property type="component" value="Unassembled WGS sequence"/>
</dbReference>
<dbReference type="EC" id="2.4.3.1" evidence="16"/>
<dbReference type="GO" id="GO:0005576">
    <property type="term" value="C:extracellular region"/>
    <property type="evidence" value="ECO:0007669"/>
    <property type="project" value="UniProtKB-SubCell"/>
</dbReference>
<dbReference type="Gene3D" id="3.90.1480.20">
    <property type="entry name" value="Glycosyl transferase family 29"/>
    <property type="match status" value="1"/>
</dbReference>
<dbReference type="GO" id="GO:0003835">
    <property type="term" value="F:beta-galactoside alpha-2,6-sialyltransferase activity"/>
    <property type="evidence" value="ECO:0007669"/>
    <property type="project" value="UniProtKB-EC"/>
</dbReference>
<keyword evidence="12" id="KW-0472">Membrane</keyword>
<comment type="similarity">
    <text evidence="4">Belongs to the glycosyltransferase 29 family.</text>
</comment>
<dbReference type="PANTHER" id="PTHR46059">
    <property type="entry name" value="BETA-GALACTOSIDE ALPHA-2,6-SIALYLTRANSFERASE"/>
    <property type="match status" value="1"/>
</dbReference>
<evidence type="ECO:0000256" key="8">
    <source>
        <dbReference type="ARBA" id="ARBA00022692"/>
    </source>
</evidence>
<keyword evidence="11" id="KW-0333">Golgi apparatus</keyword>
<evidence type="ECO:0000256" key="19">
    <source>
        <dbReference type="ARBA" id="ARBA00076676"/>
    </source>
</evidence>
<organism evidence="23 24">
    <name type="scientific">Cloeon dipterum</name>
    <dbReference type="NCBI Taxonomy" id="197152"/>
    <lineage>
        <taxon>Eukaryota</taxon>
        <taxon>Metazoa</taxon>
        <taxon>Ecdysozoa</taxon>
        <taxon>Arthropoda</taxon>
        <taxon>Hexapoda</taxon>
        <taxon>Insecta</taxon>
        <taxon>Pterygota</taxon>
        <taxon>Palaeoptera</taxon>
        <taxon>Ephemeroptera</taxon>
        <taxon>Pisciforma</taxon>
        <taxon>Baetidae</taxon>
        <taxon>Cloeon</taxon>
    </lineage>
</organism>
<evidence type="ECO:0000256" key="1">
    <source>
        <dbReference type="ARBA" id="ARBA00004447"/>
    </source>
</evidence>
<evidence type="ECO:0000256" key="20">
    <source>
        <dbReference type="ARBA" id="ARBA00080062"/>
    </source>
</evidence>
<evidence type="ECO:0000256" key="15">
    <source>
        <dbReference type="ARBA" id="ARBA00034249"/>
    </source>
</evidence>
<evidence type="ECO:0000256" key="17">
    <source>
        <dbReference type="ARBA" id="ARBA00069321"/>
    </source>
</evidence>